<evidence type="ECO:0000313" key="7">
    <source>
        <dbReference type="Proteomes" id="UP000095287"/>
    </source>
</evidence>
<proteinExistence type="inferred from homology"/>
<feature type="transmembrane region" description="Helical" evidence="6">
    <location>
        <begin position="138"/>
        <end position="161"/>
    </location>
</feature>
<dbReference type="Pfam" id="PF03125">
    <property type="entry name" value="Sre"/>
    <property type="match status" value="1"/>
</dbReference>
<dbReference type="AlphaFoldDB" id="A0A1I8ATW6"/>
<comment type="subcellular location">
    <subcellularLocation>
        <location evidence="1">Membrane</location>
        <topology evidence="1">Multi-pass membrane protein</topology>
    </subcellularLocation>
</comment>
<evidence type="ECO:0000313" key="8">
    <source>
        <dbReference type="WBParaSite" id="L893_g9438.t1"/>
    </source>
</evidence>
<feature type="transmembrane region" description="Helical" evidence="6">
    <location>
        <begin position="267"/>
        <end position="289"/>
    </location>
</feature>
<dbReference type="InterPro" id="IPR053286">
    <property type="entry name" value="Nematode_rcpt-like_srab"/>
</dbReference>
<name>A0A1I8ATW6_9BILA</name>
<keyword evidence="4 6" id="KW-1133">Transmembrane helix</keyword>
<dbReference type="PANTHER" id="PTHR46561">
    <property type="entry name" value="SERPENTINE RECEPTOR, CLASS AB (CLASS A-LIKE)-RELATED"/>
    <property type="match status" value="1"/>
</dbReference>
<accession>A0A1I8ATW6</accession>
<protein>
    <submittedName>
        <fullName evidence="8">G protein-coupled receptor</fullName>
    </submittedName>
</protein>
<feature type="transmembrane region" description="Helical" evidence="6">
    <location>
        <begin position="213"/>
        <end position="235"/>
    </location>
</feature>
<comment type="similarity">
    <text evidence="2">Belongs to the nematode receptor-like protein sre family.</text>
</comment>
<feature type="transmembrane region" description="Helical" evidence="6">
    <location>
        <begin position="55"/>
        <end position="77"/>
    </location>
</feature>
<dbReference type="WBParaSite" id="L893_g9438.t1">
    <property type="protein sequence ID" value="L893_g9438.t1"/>
    <property type="gene ID" value="L893_g9438"/>
</dbReference>
<keyword evidence="7" id="KW-1185">Reference proteome</keyword>
<sequence>MSTSQCALGQLFASNTSYRVLSYYHIVLCLLGTASIFIIVKIQRNKFSLHRNVKVILGLHLLYSFTQSFGFVAVHIADLIRLSPKHDDPCDYLLPAAYVFNFRQVPVLGIYGQIVTIACISVERTFASVLKHYEKRQFTLLVVMLGVGQFIFIIGAFYVFLAVDVDWTSKVAAFNVKETYHQEQQLVWLTHIVNHIFAPSNFILRHTELSRTFVVFLGAGIELLSIISFHILLFVNKRRRDQLRNESTSLSLSDRYQVAENVNVMNLLLPAVWTHFLVYGTSCVTLMLLDHIVDQTDKVATATFLDAANILSYYPIFIAIFMFKKYAKTRRNLFNAADVNGRVQPKKNEGDVHFEYLKAMVFEKPIQNRITFSMKYVCCS</sequence>
<feature type="transmembrane region" description="Helical" evidence="6">
    <location>
        <begin position="23"/>
        <end position="43"/>
    </location>
</feature>
<evidence type="ECO:0000256" key="2">
    <source>
        <dbReference type="ARBA" id="ARBA00006803"/>
    </source>
</evidence>
<dbReference type="GO" id="GO:0007606">
    <property type="term" value="P:sensory perception of chemical stimulus"/>
    <property type="evidence" value="ECO:0007669"/>
    <property type="project" value="InterPro"/>
</dbReference>
<reference evidence="8" key="1">
    <citation type="submission" date="2016-11" db="UniProtKB">
        <authorList>
            <consortium name="WormBaseParasite"/>
        </authorList>
    </citation>
    <scope>IDENTIFICATION</scope>
</reference>
<dbReference type="PANTHER" id="PTHR46561:SF11">
    <property type="entry name" value="SERPENTINE RECEPTOR CLASS ALPHA_BETA-14"/>
    <property type="match status" value="1"/>
</dbReference>
<dbReference type="InterPro" id="IPR019408">
    <property type="entry name" value="7TM_GPCR_serpentine_rcpt_Srab"/>
</dbReference>
<dbReference type="InterPro" id="IPR004151">
    <property type="entry name" value="7TM_GPCR_serpentine_rcpt_Sre"/>
</dbReference>
<feature type="transmembrane region" description="Helical" evidence="6">
    <location>
        <begin position="301"/>
        <end position="323"/>
    </location>
</feature>
<dbReference type="Proteomes" id="UP000095287">
    <property type="component" value="Unplaced"/>
</dbReference>
<evidence type="ECO:0000256" key="5">
    <source>
        <dbReference type="ARBA" id="ARBA00023136"/>
    </source>
</evidence>
<evidence type="ECO:0000256" key="3">
    <source>
        <dbReference type="ARBA" id="ARBA00022692"/>
    </source>
</evidence>
<dbReference type="Pfam" id="PF10292">
    <property type="entry name" value="7TM_GPCR_Srab"/>
    <property type="match status" value="1"/>
</dbReference>
<feature type="transmembrane region" description="Helical" evidence="6">
    <location>
        <begin position="108"/>
        <end position="126"/>
    </location>
</feature>
<evidence type="ECO:0000256" key="6">
    <source>
        <dbReference type="SAM" id="Phobius"/>
    </source>
</evidence>
<organism evidence="7 8">
    <name type="scientific">Steinernema glaseri</name>
    <dbReference type="NCBI Taxonomy" id="37863"/>
    <lineage>
        <taxon>Eukaryota</taxon>
        <taxon>Metazoa</taxon>
        <taxon>Ecdysozoa</taxon>
        <taxon>Nematoda</taxon>
        <taxon>Chromadorea</taxon>
        <taxon>Rhabditida</taxon>
        <taxon>Tylenchina</taxon>
        <taxon>Panagrolaimomorpha</taxon>
        <taxon>Strongyloidoidea</taxon>
        <taxon>Steinernematidae</taxon>
        <taxon>Steinernema</taxon>
    </lineage>
</organism>
<dbReference type="GO" id="GO:0016020">
    <property type="term" value="C:membrane"/>
    <property type="evidence" value="ECO:0007669"/>
    <property type="project" value="UniProtKB-SubCell"/>
</dbReference>
<keyword evidence="5 6" id="KW-0472">Membrane</keyword>
<keyword evidence="3 6" id="KW-0812">Transmembrane</keyword>
<evidence type="ECO:0000256" key="4">
    <source>
        <dbReference type="ARBA" id="ARBA00022989"/>
    </source>
</evidence>
<evidence type="ECO:0000256" key="1">
    <source>
        <dbReference type="ARBA" id="ARBA00004141"/>
    </source>
</evidence>